<keyword evidence="1" id="KW-0812">Transmembrane</keyword>
<feature type="transmembrane region" description="Helical" evidence="1">
    <location>
        <begin position="36"/>
        <end position="61"/>
    </location>
</feature>
<reference evidence="3" key="1">
    <citation type="submission" date="2017-04" db="EMBL/GenBank/DDBJ databases">
        <authorList>
            <person name="Varghese N."/>
            <person name="Submissions S."/>
        </authorList>
    </citation>
    <scope>NUCLEOTIDE SEQUENCE [LARGE SCALE GENOMIC DNA]</scope>
    <source>
        <strain evidence="3">VKM Ac-2510</strain>
    </source>
</reference>
<evidence type="ECO:0000313" key="2">
    <source>
        <dbReference type="EMBL" id="SMG20893.1"/>
    </source>
</evidence>
<evidence type="ECO:0000256" key="1">
    <source>
        <dbReference type="SAM" id="Phobius"/>
    </source>
</evidence>
<keyword evidence="1" id="KW-0472">Membrane</keyword>
<dbReference type="Proteomes" id="UP000193244">
    <property type="component" value="Unassembled WGS sequence"/>
</dbReference>
<dbReference type="EMBL" id="FXAY01000001">
    <property type="protein sequence ID" value="SMG20893.1"/>
    <property type="molecule type" value="Genomic_DNA"/>
</dbReference>
<protein>
    <submittedName>
        <fullName evidence="2">Uncharacterized protein</fullName>
    </submittedName>
</protein>
<dbReference type="SUPFAM" id="SSF103473">
    <property type="entry name" value="MFS general substrate transporter"/>
    <property type="match status" value="1"/>
</dbReference>
<feature type="transmembrane region" description="Helical" evidence="1">
    <location>
        <begin position="73"/>
        <end position="96"/>
    </location>
</feature>
<organism evidence="2 3">
    <name type="scientific">Agreia pratensis</name>
    <dbReference type="NCBI Taxonomy" id="150121"/>
    <lineage>
        <taxon>Bacteria</taxon>
        <taxon>Bacillati</taxon>
        <taxon>Actinomycetota</taxon>
        <taxon>Actinomycetes</taxon>
        <taxon>Micrococcales</taxon>
        <taxon>Microbacteriaceae</taxon>
        <taxon>Agreia</taxon>
    </lineage>
</organism>
<evidence type="ECO:0000313" key="3">
    <source>
        <dbReference type="Proteomes" id="UP000193244"/>
    </source>
</evidence>
<feature type="transmembrane region" description="Helical" evidence="1">
    <location>
        <begin position="116"/>
        <end position="139"/>
    </location>
</feature>
<keyword evidence="1" id="KW-1133">Transmembrane helix</keyword>
<dbReference type="RefSeq" id="WP_085483598.1">
    <property type="nucleotide sequence ID" value="NZ_FXAY01000001.1"/>
</dbReference>
<gene>
    <name evidence="2" type="ORF">SAMN06296010_1083</name>
</gene>
<feature type="transmembrane region" description="Helical" evidence="1">
    <location>
        <begin position="12"/>
        <end position="30"/>
    </location>
</feature>
<name>A0A1X7J169_9MICO</name>
<dbReference type="STRING" id="150121.SAMN06296010_1083"/>
<accession>A0A1X7J169</accession>
<dbReference type="InterPro" id="IPR036259">
    <property type="entry name" value="MFS_trans_sf"/>
</dbReference>
<sequence>MKVTRMRVARIILIVIGLAGLFLGALIMVQKERPDQILGVIVWIGAAIIVHDGILSPLLLLLDVWMRRAGRRIPFGVLVIIQGGVVVGAIMSMLVLPEIYKKSLGTKNPTILPLDYGLNLALFWAAVALLTAAACALYLRRRRSSRDAEQVQPTSAA</sequence>
<proteinExistence type="predicted"/>
<dbReference type="AlphaFoldDB" id="A0A1X7J169"/>
<keyword evidence="3" id="KW-1185">Reference proteome</keyword>